<sequence length="378" mass="38489">MKSATASSSSTSPSALRLVLAAAAALPLAAAHMEMTWPPPFRSKYNPFSVPANIDYTMTAPLLADGTNFPCKGYHTATADLGTAAGRPTATFAPGQAANLTLGGGANHGGGSCQVSLSYDRGHSFVVLQSWEGGCPAHAGSVTLDFSLPPDAPAGDALLAWTWFNNLGNREMYMNCAAVEIGAGGRQKRHANNDNAANTDTARHSRRATHTPLAARPALFTANIGNGCTTVDSTDVRFPQPGPDVDVESVKGTVPPQGSGCQSGSGAVFVGPSSDNEDNNGNGGADTDAAHRTAVAAPPKHEPASSSAPDTTVPSSSSSDGASFQRCASGRWSVVQAMAPGTACRAGQTDNLEVLTAGGAGGATAAAPRRLRRGRRAY</sequence>
<evidence type="ECO:0000313" key="4">
    <source>
        <dbReference type="Proteomes" id="UP000076874"/>
    </source>
</evidence>
<protein>
    <recommendedName>
        <fullName evidence="5">Extracellular protein</fullName>
    </recommendedName>
</protein>
<feature type="compositionally biased region" description="Low complexity" evidence="1">
    <location>
        <begin position="257"/>
        <end position="266"/>
    </location>
</feature>
<organism evidence="3 4">
    <name type="scientific">Niveomyces insectorum RCEF 264</name>
    <dbReference type="NCBI Taxonomy" id="1081102"/>
    <lineage>
        <taxon>Eukaryota</taxon>
        <taxon>Fungi</taxon>
        <taxon>Dikarya</taxon>
        <taxon>Ascomycota</taxon>
        <taxon>Pezizomycotina</taxon>
        <taxon>Sordariomycetes</taxon>
        <taxon>Hypocreomycetidae</taxon>
        <taxon>Hypocreales</taxon>
        <taxon>Cordycipitaceae</taxon>
        <taxon>Niveomyces</taxon>
    </lineage>
</organism>
<dbReference type="PANTHER" id="PTHR36182">
    <property type="entry name" value="PROTEIN, PUTATIVE (AFU_ORTHOLOGUE AFUA_6G10930)-RELATED"/>
    <property type="match status" value="1"/>
</dbReference>
<feature type="signal peptide" evidence="2">
    <location>
        <begin position="1"/>
        <end position="31"/>
    </location>
</feature>
<feature type="region of interest" description="Disordered" evidence="1">
    <location>
        <begin position="185"/>
        <end position="324"/>
    </location>
</feature>
<comment type="caution">
    <text evidence="3">The sequence shown here is derived from an EMBL/GenBank/DDBJ whole genome shotgun (WGS) entry which is preliminary data.</text>
</comment>
<reference evidence="3 4" key="1">
    <citation type="journal article" date="2016" name="Genome Biol. Evol.">
        <title>Divergent and convergent evolution of fungal pathogenicity.</title>
        <authorList>
            <person name="Shang Y."/>
            <person name="Xiao G."/>
            <person name="Zheng P."/>
            <person name="Cen K."/>
            <person name="Zhan S."/>
            <person name="Wang C."/>
        </authorList>
    </citation>
    <scope>NUCLEOTIDE SEQUENCE [LARGE SCALE GENOMIC DNA]</scope>
    <source>
        <strain evidence="3 4">RCEF 264</strain>
    </source>
</reference>
<evidence type="ECO:0000313" key="3">
    <source>
        <dbReference type="EMBL" id="OAA55843.1"/>
    </source>
</evidence>
<gene>
    <name evidence="3" type="ORF">SPI_08050</name>
</gene>
<evidence type="ECO:0000256" key="2">
    <source>
        <dbReference type="SAM" id="SignalP"/>
    </source>
</evidence>
<feature type="chain" id="PRO_5007890800" description="Extracellular protein" evidence="2">
    <location>
        <begin position="32"/>
        <end position="378"/>
    </location>
</feature>
<dbReference type="STRING" id="1081102.A0A167NRQ4"/>
<feature type="compositionally biased region" description="Low complexity" evidence="1">
    <location>
        <begin position="304"/>
        <end position="323"/>
    </location>
</feature>
<dbReference type="PANTHER" id="PTHR36182:SF1">
    <property type="entry name" value="PROTEIN, PUTATIVE (AFU_ORTHOLOGUE AFUA_6G10930)-RELATED"/>
    <property type="match status" value="1"/>
</dbReference>
<evidence type="ECO:0008006" key="5">
    <source>
        <dbReference type="Google" id="ProtNLM"/>
    </source>
</evidence>
<dbReference type="EMBL" id="AZHD01000018">
    <property type="protein sequence ID" value="OAA55843.1"/>
    <property type="molecule type" value="Genomic_DNA"/>
</dbReference>
<dbReference type="OrthoDB" id="2342176at2759"/>
<dbReference type="Gene3D" id="2.70.50.70">
    <property type="match status" value="1"/>
</dbReference>
<dbReference type="Proteomes" id="UP000076874">
    <property type="component" value="Unassembled WGS sequence"/>
</dbReference>
<keyword evidence="2" id="KW-0732">Signal</keyword>
<evidence type="ECO:0000256" key="1">
    <source>
        <dbReference type="SAM" id="MobiDB-lite"/>
    </source>
</evidence>
<accession>A0A167NRQ4</accession>
<name>A0A167NRQ4_9HYPO</name>
<feature type="compositionally biased region" description="Polar residues" evidence="1">
    <location>
        <begin position="223"/>
        <end position="233"/>
    </location>
</feature>
<proteinExistence type="predicted"/>
<dbReference type="AlphaFoldDB" id="A0A167NRQ4"/>
<keyword evidence="4" id="KW-1185">Reference proteome</keyword>